<keyword evidence="4" id="KW-1185">Reference proteome</keyword>
<organism evidence="3 4">
    <name type="scientific">Clonostachys byssicola</name>
    <dbReference type="NCBI Taxonomy" id="160290"/>
    <lineage>
        <taxon>Eukaryota</taxon>
        <taxon>Fungi</taxon>
        <taxon>Dikarya</taxon>
        <taxon>Ascomycota</taxon>
        <taxon>Pezizomycotina</taxon>
        <taxon>Sordariomycetes</taxon>
        <taxon>Hypocreomycetidae</taxon>
        <taxon>Hypocreales</taxon>
        <taxon>Bionectriaceae</taxon>
        <taxon>Clonostachys</taxon>
    </lineage>
</organism>
<feature type="region of interest" description="Disordered" evidence="1">
    <location>
        <begin position="209"/>
        <end position="264"/>
    </location>
</feature>
<comment type="caution">
    <text evidence="3">The sequence shown here is derived from an EMBL/GenBank/DDBJ whole genome shotgun (WGS) entry which is preliminary data.</text>
</comment>
<proteinExistence type="predicted"/>
<dbReference type="Pfam" id="PF06985">
    <property type="entry name" value="HET"/>
    <property type="match status" value="1"/>
</dbReference>
<sequence>MLPRSMSSRGDIITALDNLKVFVAEKVLLQWTLEPAAGRWTSHVTKGHHYDDGIQAAVLPPKGENGIQVYLEAGSNSHLPLDFTRRFAAICGIEDQENLVYFIFSQNDLSYIEDCLDRQGILAIDDIEDADFDGAGAEIDLGMATSWQIEIGESGSKNNASKDPGRQVNGEVVEKAKAVVDGTDDAQKTLFHHSNNALQAQTGVALDSGSANTHTYNPLDMPSTTPRPDYTTLSSHLNAPLATSLSSSRAKPASGDKGSTSHTSLTVLGRPRIIGAPTVVFVPSQEDLPLEDFSQSASSQNILPARAKISHSGACTVVIATSPETRSDPDVEFVGELFVSKLLEQHFGWGYDPERSWTSPLRNRAGYKKFEPSTDPMTSFTLKNIPAMTDLLIQAFIPEAEKWEESNPVYYIQVHTTVGEQESPFIMSAATLKMARECMISERSASPPKEVFILARVSDLFKNAHACFYIDPWKMYASGQMKIQPKMDSYVAKIEQPEPEIKFSDFADINVPEFLYRQRLENSMSPFSRFLYTYLFDGGAINPKLPSHEKYNYCSLKRGNIRLLELKPGREIDELEGSLNEFNLDPTIPPFQALSYAWGYSIKPFVVRVQGRVIGITASLYFALKRLRKPKQSVQLWVDAICIDQSDEKDGGKEKSAQIRLMPEIFQRATQVIVWVGEEMNEDSHVFKYFRELISVEAQGSGAATIADDSETWDSINKFFKRPWFQRVWIIQELVFASDVKVMAGKNESMSWDGIHSVARICFREAQKSTTNVTRQIAQNALVVLRLGELRHSYHEGEERNQPRLLTLFRKFQYAKATRARDKLFALLGLASDAAEKHFDPDYTDTLEIVVQKYAKVFVERGCAIEMLYRARFSSPRFPSWIPDWITNTPQRTITTWPSRQQGFSACTHIHSRIKLGSGRDNMVLIAKGHILDVVDEVGEKSFQTCDRIEYLQEVSRFVQKRESYPTGERIEDLVWKIPVGDSIEPTSPDGDTVNFRVAYQAFTEYLQLGEQGKDWKMEIMQARAMAKIKHFLFHPQELRQLLWPYLQTALEFAERFADAKACTTKKGYVGILPGKAQKLDKVVILHGSAVPFLVRERVDLPGYYIHLGECYIHGIMHGTHSSTSDLGVKEIRIS</sequence>
<accession>A0A9N9Y731</accession>
<feature type="domain" description="Heterokaryon incompatibility" evidence="2">
    <location>
        <begin position="591"/>
        <end position="733"/>
    </location>
</feature>
<name>A0A9N9Y731_9HYPO</name>
<dbReference type="InterPro" id="IPR052895">
    <property type="entry name" value="HetReg/Transcr_Mod"/>
</dbReference>
<evidence type="ECO:0000259" key="2">
    <source>
        <dbReference type="Pfam" id="PF06985"/>
    </source>
</evidence>
<dbReference type="AlphaFoldDB" id="A0A9N9Y731"/>
<feature type="compositionally biased region" description="Polar residues" evidence="1">
    <location>
        <begin position="209"/>
        <end position="249"/>
    </location>
</feature>
<dbReference type="Proteomes" id="UP000754883">
    <property type="component" value="Unassembled WGS sequence"/>
</dbReference>
<evidence type="ECO:0000313" key="4">
    <source>
        <dbReference type="Proteomes" id="UP000754883"/>
    </source>
</evidence>
<evidence type="ECO:0000256" key="1">
    <source>
        <dbReference type="SAM" id="MobiDB-lite"/>
    </source>
</evidence>
<dbReference type="PANTHER" id="PTHR24148">
    <property type="entry name" value="ANKYRIN REPEAT DOMAIN-CONTAINING PROTEIN 39 HOMOLOG-RELATED"/>
    <property type="match status" value="1"/>
</dbReference>
<dbReference type="PANTHER" id="PTHR24148:SF64">
    <property type="entry name" value="HETEROKARYON INCOMPATIBILITY DOMAIN-CONTAINING PROTEIN"/>
    <property type="match status" value="1"/>
</dbReference>
<reference evidence="3" key="1">
    <citation type="submission" date="2021-10" db="EMBL/GenBank/DDBJ databases">
        <authorList>
            <person name="Piombo E."/>
        </authorList>
    </citation>
    <scope>NUCLEOTIDE SEQUENCE</scope>
</reference>
<evidence type="ECO:0000313" key="3">
    <source>
        <dbReference type="EMBL" id="CAG9991797.1"/>
    </source>
</evidence>
<dbReference type="EMBL" id="CABFNO020001479">
    <property type="protein sequence ID" value="CAG9991797.1"/>
    <property type="molecule type" value="Genomic_DNA"/>
</dbReference>
<dbReference type="OrthoDB" id="3553147at2759"/>
<protein>
    <recommendedName>
        <fullName evidence="2">Heterokaryon incompatibility domain-containing protein</fullName>
    </recommendedName>
</protein>
<dbReference type="InterPro" id="IPR010730">
    <property type="entry name" value="HET"/>
</dbReference>
<dbReference type="Pfam" id="PF26639">
    <property type="entry name" value="Het-6_barrel"/>
    <property type="match status" value="1"/>
</dbReference>
<gene>
    <name evidence="3" type="ORF">CBYS24578_00006480</name>
</gene>